<dbReference type="SUPFAM" id="SSF52075">
    <property type="entry name" value="Outer arm dynein light chain 1"/>
    <property type="match status" value="1"/>
</dbReference>
<proteinExistence type="predicted"/>
<dbReference type="PROSITE" id="PS51257">
    <property type="entry name" value="PROKAR_LIPOPROTEIN"/>
    <property type="match status" value="1"/>
</dbReference>
<organism evidence="3 4">
    <name type="scientific">Bacteroides acidifaciens</name>
    <dbReference type="NCBI Taxonomy" id="85831"/>
    <lineage>
        <taxon>Bacteria</taxon>
        <taxon>Pseudomonadati</taxon>
        <taxon>Bacteroidota</taxon>
        <taxon>Bacteroidia</taxon>
        <taxon>Bacteroidales</taxon>
        <taxon>Bacteroidaceae</taxon>
        <taxon>Bacteroides</taxon>
    </lineage>
</organism>
<evidence type="ECO:0000313" key="3">
    <source>
        <dbReference type="EMBL" id="RLT80789.1"/>
    </source>
</evidence>
<dbReference type="AlphaFoldDB" id="A0A3L8A9T1"/>
<dbReference type="RefSeq" id="WP_121766233.1">
    <property type="nucleotide sequence ID" value="NZ_CANABO010000106.1"/>
</dbReference>
<keyword evidence="1" id="KW-0433">Leucine-rich repeat</keyword>
<evidence type="ECO:0008006" key="5">
    <source>
        <dbReference type="Google" id="ProtNLM"/>
    </source>
</evidence>
<keyword evidence="2" id="KW-0677">Repeat</keyword>
<reference evidence="3 4" key="1">
    <citation type="submission" date="2018-09" db="EMBL/GenBank/DDBJ databases">
        <title>Murine metabolic-syndrome-specific gut microbial biobank.</title>
        <authorList>
            <person name="Liu C."/>
        </authorList>
    </citation>
    <scope>NUCLEOTIDE SEQUENCE [LARGE SCALE GENOMIC DNA]</scope>
    <source>
        <strain evidence="3 4">0.1X-D8-26</strain>
    </source>
</reference>
<gene>
    <name evidence="3" type="ORF">D7Y07_06735</name>
</gene>
<sequence length="204" mass="23267">MKKILFLILMQSFLLSCKIDNKGRLNVTDSPKKLAKLEGLLLLAQDSIIDTYDLSNDSIRLFPDLSKYKIKSLNLSYNLLDTFIVGFLPQKLEKLNLSHNQIHGDLTIGENSMPNLKELDVSYNKLESLDILESLFRIIASYNDLTDIQFKHGNIYYLDISYNIHLSNHVGFYPAEIDTIIREGVADGKPLVSPLDFWSTIVIE</sequence>
<dbReference type="GO" id="GO:0005737">
    <property type="term" value="C:cytoplasm"/>
    <property type="evidence" value="ECO:0007669"/>
    <property type="project" value="TreeGrafter"/>
</dbReference>
<dbReference type="Proteomes" id="UP000267159">
    <property type="component" value="Unassembled WGS sequence"/>
</dbReference>
<accession>A0A3L8A9T1</accession>
<dbReference type="Pfam" id="PF12799">
    <property type="entry name" value="LRR_4"/>
    <property type="match status" value="1"/>
</dbReference>
<dbReference type="InterPro" id="IPR001611">
    <property type="entry name" value="Leu-rich_rpt"/>
</dbReference>
<evidence type="ECO:0000256" key="2">
    <source>
        <dbReference type="ARBA" id="ARBA00022737"/>
    </source>
</evidence>
<dbReference type="PANTHER" id="PTHR15454:SF56">
    <property type="entry name" value="PROTEIN PHOSPHATASE 1 REGULATORY SUBUNIT 7-RELATED"/>
    <property type="match status" value="1"/>
</dbReference>
<evidence type="ECO:0000313" key="4">
    <source>
        <dbReference type="Proteomes" id="UP000267159"/>
    </source>
</evidence>
<name>A0A3L8A9T1_9BACE</name>
<dbReference type="Gene3D" id="3.80.10.10">
    <property type="entry name" value="Ribonuclease Inhibitor"/>
    <property type="match status" value="1"/>
</dbReference>
<protein>
    <recommendedName>
        <fullName evidence="5">Leucine-rich repeat domain-containing protein</fullName>
    </recommendedName>
</protein>
<dbReference type="InterPro" id="IPR025875">
    <property type="entry name" value="Leu-rich_rpt_4"/>
</dbReference>
<comment type="caution">
    <text evidence="3">The sequence shown here is derived from an EMBL/GenBank/DDBJ whole genome shotgun (WGS) entry which is preliminary data.</text>
</comment>
<dbReference type="PRINTS" id="PR00019">
    <property type="entry name" value="LEURICHRPT"/>
</dbReference>
<dbReference type="PROSITE" id="PS51450">
    <property type="entry name" value="LRR"/>
    <property type="match status" value="1"/>
</dbReference>
<evidence type="ECO:0000256" key="1">
    <source>
        <dbReference type="ARBA" id="ARBA00022614"/>
    </source>
</evidence>
<dbReference type="PANTHER" id="PTHR15454">
    <property type="entry name" value="NISCHARIN RELATED"/>
    <property type="match status" value="1"/>
</dbReference>
<dbReference type="InterPro" id="IPR032675">
    <property type="entry name" value="LRR_dom_sf"/>
</dbReference>
<dbReference type="EMBL" id="RAZM01000014">
    <property type="protein sequence ID" value="RLT80789.1"/>
    <property type="molecule type" value="Genomic_DNA"/>
</dbReference>